<keyword evidence="1 7" id="KW-0963">Cytoplasm</keyword>
<feature type="binding site" evidence="6">
    <location>
        <position position="13"/>
    </location>
    <ligand>
        <name>Mg(2+)</name>
        <dbReference type="ChEBI" id="CHEBI:18420"/>
        <label>1</label>
    </ligand>
</feature>
<sequence length="259" mass="29118">MADSVTLCLFDVDGTLTTPRQKVTTEMADFLHNLRKRVKVGVVGGSDFDKIKEQLGEDGLEFMGVFAEGGDTEYKDCESLLRKPIFGGAGAEILSVNRLEERAKLIQQFWSIFGGGLRAPCITRGTGTFLQFRDGRLRIAPGARSCSQKRRTDYLCTQLMQKEHFRETFVAELQKQFVGKGLTFSIGGQISFDVFPIGWDKTYCLDILEKDGFSKIYFFGDKTVQGGNDYEIYTDARTIGYSVTSPSDTMRLCKELFFQ</sequence>
<dbReference type="InterPro" id="IPR036412">
    <property type="entry name" value="HAD-like_sf"/>
</dbReference>
<feature type="binding site" evidence="6">
    <location>
        <position position="11"/>
    </location>
    <ligand>
        <name>Mg(2+)</name>
        <dbReference type="ChEBI" id="CHEBI:18420"/>
        <label>1</label>
    </ligand>
</feature>
<keyword evidence="7" id="KW-0413">Isomerase</keyword>
<gene>
    <name evidence="8" type="ORF">PECUL_23A031560</name>
</gene>
<feature type="binding site" evidence="5">
    <location>
        <position position="133"/>
    </location>
    <ligand>
        <name>alpha-D-mannose 1-phosphate</name>
        <dbReference type="ChEBI" id="CHEBI:58409"/>
    </ligand>
</feature>
<comment type="cofactor">
    <cofactor evidence="6">
        <name>Mg(2+)</name>
        <dbReference type="ChEBI" id="CHEBI:18420"/>
    </cofactor>
</comment>
<dbReference type="GO" id="GO:0009298">
    <property type="term" value="P:GDP-mannose biosynthetic process"/>
    <property type="evidence" value="ECO:0007669"/>
    <property type="project" value="InterPro"/>
</dbReference>
<name>A0AAD1SRD2_PELCU</name>
<dbReference type="Pfam" id="PF03332">
    <property type="entry name" value="PMM"/>
    <property type="match status" value="1"/>
</dbReference>
<dbReference type="PANTHER" id="PTHR10466:SF2">
    <property type="entry name" value="PHOSPHOMANNOMUTASE 2"/>
    <property type="match status" value="1"/>
</dbReference>
<feature type="binding site" evidence="6">
    <location>
        <position position="233"/>
    </location>
    <ligand>
        <name>Mg(2+)</name>
        <dbReference type="ChEBI" id="CHEBI:18420"/>
        <label>1</label>
    </ligand>
</feature>
<dbReference type="GO" id="GO:0004615">
    <property type="term" value="F:phosphomannomutase activity"/>
    <property type="evidence" value="ECO:0007669"/>
    <property type="project" value="UniProtKB-EC"/>
</dbReference>
<keyword evidence="2 6" id="KW-0479">Metal-binding</keyword>
<feature type="binding site" evidence="6">
    <location>
        <position position="221"/>
    </location>
    <ligand>
        <name>Mg(2+)</name>
        <dbReference type="ChEBI" id="CHEBI:18420"/>
        <label>1</label>
    </ligand>
</feature>
<keyword evidence="9" id="KW-1185">Reference proteome</keyword>
<dbReference type="Proteomes" id="UP001295444">
    <property type="component" value="Chromosome 07"/>
</dbReference>
<feature type="binding site" evidence="5">
    <location>
        <position position="193"/>
    </location>
    <ligand>
        <name>alpha-D-mannose 1-phosphate</name>
        <dbReference type="ChEBI" id="CHEBI:58409"/>
    </ligand>
</feature>
<dbReference type="InterPro" id="IPR023214">
    <property type="entry name" value="HAD_sf"/>
</dbReference>
<feature type="binding site" evidence="6">
    <location>
        <position position="238"/>
    </location>
    <ligand>
        <name>Mg(2+)</name>
        <dbReference type="ChEBI" id="CHEBI:18420"/>
        <label>1</label>
    </ligand>
</feature>
<dbReference type="GO" id="GO:0005829">
    <property type="term" value="C:cytosol"/>
    <property type="evidence" value="ECO:0007669"/>
    <property type="project" value="TreeGrafter"/>
</dbReference>
<dbReference type="Gene3D" id="3.40.50.1000">
    <property type="entry name" value="HAD superfamily/HAD-like"/>
    <property type="match status" value="1"/>
</dbReference>
<dbReference type="SFLD" id="SFLDS00003">
    <property type="entry name" value="Haloacid_Dehalogenase"/>
    <property type="match status" value="1"/>
</dbReference>
<organism evidence="8 9">
    <name type="scientific">Pelobates cultripes</name>
    <name type="common">Western spadefoot toad</name>
    <dbReference type="NCBI Taxonomy" id="61616"/>
    <lineage>
        <taxon>Eukaryota</taxon>
        <taxon>Metazoa</taxon>
        <taxon>Chordata</taxon>
        <taxon>Craniata</taxon>
        <taxon>Vertebrata</taxon>
        <taxon>Euteleostomi</taxon>
        <taxon>Amphibia</taxon>
        <taxon>Batrachia</taxon>
        <taxon>Anura</taxon>
        <taxon>Pelobatoidea</taxon>
        <taxon>Pelobatidae</taxon>
        <taxon>Pelobates</taxon>
    </lineage>
</organism>
<dbReference type="PANTHER" id="PTHR10466">
    <property type="entry name" value="PHOSPHOMANNOMUTASE"/>
    <property type="match status" value="1"/>
</dbReference>
<comment type="function">
    <text evidence="7">Involved in the synthesis of the GDP-mannose and dolichol-phosphate-mannose required for a number of critical mannosyl transfer reactions.</text>
</comment>
<feature type="binding site" evidence="5">
    <location>
        <position position="191"/>
    </location>
    <ligand>
        <name>alpha-D-mannose 1-phosphate</name>
        <dbReference type="ChEBI" id="CHEBI:58409"/>
    </ligand>
</feature>
<comment type="pathway">
    <text evidence="7">Nucleotide-sugar biosynthesis; GDP-alpha-D-mannose biosynthesis; alpha-D-mannose 1-phosphate from D-fructose 6-phosphate: step 2/2.</text>
</comment>
<evidence type="ECO:0000256" key="1">
    <source>
        <dbReference type="ARBA" id="ARBA00022490"/>
    </source>
</evidence>
<feature type="binding site" evidence="5">
    <location>
        <position position="144"/>
    </location>
    <ligand>
        <name>alpha-D-mannose 1-phosphate</name>
        <dbReference type="ChEBI" id="CHEBI:58409"/>
    </ligand>
</feature>
<feature type="binding site" evidence="5">
    <location>
        <position position="151"/>
    </location>
    <ligand>
        <name>alpha-D-mannose 1-phosphate</name>
        <dbReference type="ChEBI" id="CHEBI:58409"/>
    </ligand>
</feature>
<dbReference type="GO" id="GO:0046872">
    <property type="term" value="F:metal ion binding"/>
    <property type="evidence" value="ECO:0007669"/>
    <property type="project" value="UniProtKB-KW"/>
</dbReference>
<dbReference type="CDD" id="cd02585">
    <property type="entry name" value="HAD_PMM"/>
    <property type="match status" value="1"/>
</dbReference>
<comment type="subcellular location">
    <subcellularLocation>
        <location evidence="7">Cytoplasm</location>
    </subcellularLocation>
</comment>
<evidence type="ECO:0000256" key="2">
    <source>
        <dbReference type="ARBA" id="ARBA00022723"/>
    </source>
</evidence>
<dbReference type="Gene3D" id="3.30.1240.20">
    <property type="match status" value="1"/>
</dbReference>
<dbReference type="AlphaFoldDB" id="A0AAD1SRD2"/>
<comment type="similarity">
    <text evidence="7">Belongs to the eukaryotic PMM family.</text>
</comment>
<dbReference type="SUPFAM" id="SSF56784">
    <property type="entry name" value="HAD-like"/>
    <property type="match status" value="1"/>
</dbReference>
<dbReference type="InterPro" id="IPR005002">
    <property type="entry name" value="PMM"/>
</dbReference>
<feature type="binding site" evidence="5">
    <location>
        <position position="20"/>
    </location>
    <ligand>
        <name>alpha-D-mannose 1-phosphate</name>
        <dbReference type="ChEBI" id="CHEBI:58409"/>
    </ligand>
</feature>
<evidence type="ECO:0000256" key="4">
    <source>
        <dbReference type="PIRSR" id="PIRSR605002-1"/>
    </source>
</evidence>
<dbReference type="EC" id="5.4.2.8" evidence="7"/>
<dbReference type="GO" id="GO:0006013">
    <property type="term" value="P:mannose metabolic process"/>
    <property type="evidence" value="ECO:0007669"/>
    <property type="project" value="TreeGrafter"/>
</dbReference>
<evidence type="ECO:0000313" key="9">
    <source>
        <dbReference type="Proteomes" id="UP001295444"/>
    </source>
</evidence>
<comment type="catalytic activity">
    <reaction evidence="7">
        <text>alpha-D-mannose 1-phosphate = D-mannose 6-phosphate</text>
        <dbReference type="Rhea" id="RHEA:11140"/>
        <dbReference type="ChEBI" id="CHEBI:58409"/>
        <dbReference type="ChEBI" id="CHEBI:58735"/>
        <dbReference type="EC" id="5.4.2.8"/>
    </reaction>
</comment>
<evidence type="ECO:0000313" key="8">
    <source>
        <dbReference type="EMBL" id="CAH2306750.1"/>
    </source>
</evidence>
<dbReference type="SFLD" id="SFLDG01140">
    <property type="entry name" value="C2.B:_Phosphomannomutase_and_P"/>
    <property type="match status" value="1"/>
</dbReference>
<evidence type="ECO:0000256" key="5">
    <source>
        <dbReference type="PIRSR" id="PIRSR605002-2"/>
    </source>
</evidence>
<evidence type="ECO:0000256" key="7">
    <source>
        <dbReference type="RuleBase" id="RU361118"/>
    </source>
</evidence>
<comment type="subunit">
    <text evidence="7">Homodimer.</text>
</comment>
<feature type="active site" description="Proton donor/acceptor" evidence="4">
    <location>
        <position position="13"/>
    </location>
</feature>
<keyword evidence="3 6" id="KW-0460">Magnesium</keyword>
<protein>
    <recommendedName>
        <fullName evidence="7">Phosphomannomutase</fullName>
        <ecNumber evidence="7">5.4.2.8</ecNumber>
    </recommendedName>
</protein>
<feature type="binding site" evidence="6">
    <location>
        <position position="235"/>
    </location>
    <ligand>
        <name>Mg(2+)</name>
        <dbReference type="ChEBI" id="CHEBI:18420"/>
        <label>2</label>
    </ligand>
</feature>
<evidence type="ECO:0000256" key="6">
    <source>
        <dbReference type="PIRSR" id="PIRSR605002-3"/>
    </source>
</evidence>
<feature type="active site" description="Nucleophile" evidence="4">
    <location>
        <position position="11"/>
    </location>
</feature>
<proteinExistence type="inferred from homology"/>
<dbReference type="GO" id="GO:0006487">
    <property type="term" value="P:protein N-linked glycosylation"/>
    <property type="evidence" value="ECO:0007669"/>
    <property type="project" value="TreeGrafter"/>
</dbReference>
<dbReference type="SFLD" id="SFLDG01143">
    <property type="entry name" value="C2.B.3:_Phosphomannomutase_Lik"/>
    <property type="match status" value="1"/>
</dbReference>
<dbReference type="InterPro" id="IPR043169">
    <property type="entry name" value="PMM_cap"/>
</dbReference>
<evidence type="ECO:0000256" key="3">
    <source>
        <dbReference type="ARBA" id="ARBA00022842"/>
    </source>
</evidence>
<accession>A0AAD1SRD2</accession>
<reference evidence="8" key="1">
    <citation type="submission" date="2022-03" db="EMBL/GenBank/DDBJ databases">
        <authorList>
            <person name="Alioto T."/>
            <person name="Alioto T."/>
            <person name="Gomez Garrido J."/>
        </authorList>
    </citation>
    <scope>NUCLEOTIDE SEQUENCE</scope>
</reference>
<dbReference type="EMBL" id="OW240918">
    <property type="protein sequence ID" value="CAH2306750.1"/>
    <property type="molecule type" value="Genomic_DNA"/>
</dbReference>